<sequence>MLRERWAGALPWNKKSEQGTITTTNNSRSSSIITSPTGLFIRPDGIVNEKKPALAEASISSPLQDDLTPLPEKRDKERDVWANTTSPTTTTTTSRKQHQSKGHHQQARPVSDQGFLGFHPKYPAMTMPRDTLPPPPPINRIHDYLQQRPGTYNPSPLHFRAIAMAANLFESGAITPAKLYAQRTQTMIAKWTMGLIMNSKPSKPSQGSFPIIRESTSSEQNESLGQDGTENGSGHHYHKRDGSGLEMMSSHERRSGTLSPTELPRALSYKGHSTAPSFASSPHSSSAVNIYPGQYLTATTQNVVELSDIS</sequence>
<feature type="region of interest" description="Disordered" evidence="1">
    <location>
        <begin position="57"/>
        <end position="129"/>
    </location>
</feature>
<feature type="compositionally biased region" description="Polar residues" evidence="1">
    <location>
        <begin position="216"/>
        <end position="232"/>
    </location>
</feature>
<feature type="region of interest" description="Disordered" evidence="1">
    <location>
        <begin position="1"/>
        <end position="44"/>
    </location>
</feature>
<evidence type="ECO:0000313" key="2">
    <source>
        <dbReference type="EMBL" id="KAF9975874.1"/>
    </source>
</evidence>
<proteinExistence type="predicted"/>
<feature type="region of interest" description="Disordered" evidence="1">
    <location>
        <begin position="216"/>
        <end position="285"/>
    </location>
</feature>
<feature type="compositionally biased region" description="Low complexity" evidence="1">
    <location>
        <begin position="84"/>
        <end position="94"/>
    </location>
</feature>
<organism evidence="2 3">
    <name type="scientific">Modicella reniformis</name>
    <dbReference type="NCBI Taxonomy" id="1440133"/>
    <lineage>
        <taxon>Eukaryota</taxon>
        <taxon>Fungi</taxon>
        <taxon>Fungi incertae sedis</taxon>
        <taxon>Mucoromycota</taxon>
        <taxon>Mortierellomycotina</taxon>
        <taxon>Mortierellomycetes</taxon>
        <taxon>Mortierellales</taxon>
        <taxon>Mortierellaceae</taxon>
        <taxon>Modicella</taxon>
    </lineage>
</organism>
<feature type="non-terminal residue" evidence="2">
    <location>
        <position position="310"/>
    </location>
</feature>
<evidence type="ECO:0000313" key="3">
    <source>
        <dbReference type="Proteomes" id="UP000749646"/>
    </source>
</evidence>
<feature type="compositionally biased region" description="Low complexity" evidence="1">
    <location>
        <begin position="272"/>
        <end position="285"/>
    </location>
</feature>
<protein>
    <submittedName>
        <fullName evidence="2">Uncharacterized protein</fullName>
    </submittedName>
</protein>
<dbReference type="Proteomes" id="UP000749646">
    <property type="component" value="Unassembled WGS sequence"/>
</dbReference>
<gene>
    <name evidence="2" type="ORF">BGZ65_008061</name>
</gene>
<feature type="compositionally biased region" description="Basic and acidic residues" evidence="1">
    <location>
        <begin position="71"/>
        <end position="80"/>
    </location>
</feature>
<keyword evidence="3" id="KW-1185">Reference proteome</keyword>
<feature type="compositionally biased region" description="Low complexity" evidence="1">
    <location>
        <begin position="20"/>
        <end position="35"/>
    </location>
</feature>
<reference evidence="2" key="1">
    <citation type="journal article" date="2020" name="Fungal Divers.">
        <title>Resolving the Mortierellaceae phylogeny through synthesis of multi-gene phylogenetics and phylogenomics.</title>
        <authorList>
            <person name="Vandepol N."/>
            <person name="Liber J."/>
            <person name="Desiro A."/>
            <person name="Na H."/>
            <person name="Kennedy M."/>
            <person name="Barry K."/>
            <person name="Grigoriev I.V."/>
            <person name="Miller A.N."/>
            <person name="O'Donnell K."/>
            <person name="Stajich J.E."/>
            <person name="Bonito G."/>
        </authorList>
    </citation>
    <scope>NUCLEOTIDE SEQUENCE</scope>
    <source>
        <strain evidence="2">MES-2147</strain>
    </source>
</reference>
<comment type="caution">
    <text evidence="2">The sequence shown here is derived from an EMBL/GenBank/DDBJ whole genome shotgun (WGS) entry which is preliminary data.</text>
</comment>
<name>A0A9P6JM73_9FUNG</name>
<accession>A0A9P6JM73</accession>
<evidence type="ECO:0000256" key="1">
    <source>
        <dbReference type="SAM" id="MobiDB-lite"/>
    </source>
</evidence>
<feature type="compositionally biased region" description="Basic residues" evidence="1">
    <location>
        <begin position="95"/>
        <end position="106"/>
    </location>
</feature>
<dbReference type="AlphaFoldDB" id="A0A9P6JM73"/>
<dbReference type="EMBL" id="JAAAHW010004302">
    <property type="protein sequence ID" value="KAF9975874.1"/>
    <property type="molecule type" value="Genomic_DNA"/>
</dbReference>
<dbReference type="OrthoDB" id="294251at2759"/>